<dbReference type="Pfam" id="PF01965">
    <property type="entry name" value="DJ-1_PfpI"/>
    <property type="match status" value="1"/>
</dbReference>
<protein>
    <submittedName>
        <fullName evidence="2">DJ-1/PfpI family protein</fullName>
    </submittedName>
</protein>
<comment type="caution">
    <text evidence="2">The sequence shown here is derived from an EMBL/GenBank/DDBJ whole genome shotgun (WGS) entry which is preliminary data.</text>
</comment>
<gene>
    <name evidence="2" type="ORF">IAA70_02220</name>
</gene>
<dbReference type="Proteomes" id="UP000824258">
    <property type="component" value="Unassembled WGS sequence"/>
</dbReference>
<dbReference type="InterPro" id="IPR006287">
    <property type="entry name" value="DJ-1"/>
</dbReference>
<organism evidence="2 3">
    <name type="scientific">Candidatus Avoscillospira stercoripullorum</name>
    <dbReference type="NCBI Taxonomy" id="2840709"/>
    <lineage>
        <taxon>Bacteria</taxon>
        <taxon>Bacillati</taxon>
        <taxon>Bacillota</taxon>
        <taxon>Clostridia</taxon>
        <taxon>Eubacteriales</taxon>
        <taxon>Oscillospiraceae</taxon>
        <taxon>Oscillospiraceae incertae sedis</taxon>
        <taxon>Candidatus Avoscillospira</taxon>
    </lineage>
</organism>
<name>A0A9D1A8S1_9FIRM</name>
<dbReference type="NCBIfam" id="TIGR01383">
    <property type="entry name" value="not_thiJ"/>
    <property type="match status" value="1"/>
</dbReference>
<dbReference type="EMBL" id="DVGD01000063">
    <property type="protein sequence ID" value="HIR09200.1"/>
    <property type="molecule type" value="Genomic_DNA"/>
</dbReference>
<reference evidence="2" key="2">
    <citation type="journal article" date="2021" name="PeerJ">
        <title>Extensive microbial diversity within the chicken gut microbiome revealed by metagenomics and culture.</title>
        <authorList>
            <person name="Gilroy R."/>
            <person name="Ravi A."/>
            <person name="Getino M."/>
            <person name="Pursley I."/>
            <person name="Horton D.L."/>
            <person name="Alikhan N.F."/>
            <person name="Baker D."/>
            <person name="Gharbi K."/>
            <person name="Hall N."/>
            <person name="Watson M."/>
            <person name="Adriaenssens E.M."/>
            <person name="Foster-Nyarko E."/>
            <person name="Jarju S."/>
            <person name="Secka A."/>
            <person name="Antonio M."/>
            <person name="Oren A."/>
            <person name="Chaudhuri R.R."/>
            <person name="La Ragione R."/>
            <person name="Hildebrand F."/>
            <person name="Pallen M.J."/>
        </authorList>
    </citation>
    <scope>NUCLEOTIDE SEQUENCE</scope>
    <source>
        <strain evidence="2">ChiHjej9B8-7071</strain>
    </source>
</reference>
<sequence length="181" mass="19128">MVYILLGTGFEEVEAIAPCDILRRGGVEVAFAGIGGHLVTGSHGIAVKADVTVEEIDRDKLDMIVLPGGLGGVSSMEKSPAARDAIRWAWENEKFVAAICAAPTLLSQLGITEGKRCVCYPGLEHEMGSAKMEDASTVRDGRLLTGRGPGAAIDFGLMLLKVLRGEQAAQQVQTGMVYQNA</sequence>
<evidence type="ECO:0000313" key="2">
    <source>
        <dbReference type="EMBL" id="HIR09200.1"/>
    </source>
</evidence>
<dbReference type="InterPro" id="IPR029062">
    <property type="entry name" value="Class_I_gatase-like"/>
</dbReference>
<dbReference type="GO" id="GO:0005737">
    <property type="term" value="C:cytoplasm"/>
    <property type="evidence" value="ECO:0007669"/>
    <property type="project" value="TreeGrafter"/>
</dbReference>
<dbReference type="PANTHER" id="PTHR48094">
    <property type="entry name" value="PROTEIN/NUCLEIC ACID DEGLYCASE DJ-1-RELATED"/>
    <property type="match status" value="1"/>
</dbReference>
<reference evidence="2" key="1">
    <citation type="submission" date="2020-10" db="EMBL/GenBank/DDBJ databases">
        <authorList>
            <person name="Gilroy R."/>
        </authorList>
    </citation>
    <scope>NUCLEOTIDE SEQUENCE</scope>
    <source>
        <strain evidence="2">ChiHjej9B8-7071</strain>
    </source>
</reference>
<dbReference type="AlphaFoldDB" id="A0A9D1A8S1"/>
<proteinExistence type="predicted"/>
<accession>A0A9D1A8S1</accession>
<dbReference type="InterPro" id="IPR002818">
    <property type="entry name" value="DJ-1/PfpI"/>
</dbReference>
<dbReference type="SUPFAM" id="SSF52317">
    <property type="entry name" value="Class I glutamine amidotransferase-like"/>
    <property type="match status" value="1"/>
</dbReference>
<feature type="domain" description="DJ-1/PfpI" evidence="1">
    <location>
        <begin position="2"/>
        <end position="161"/>
    </location>
</feature>
<evidence type="ECO:0000259" key="1">
    <source>
        <dbReference type="Pfam" id="PF01965"/>
    </source>
</evidence>
<dbReference type="Gene3D" id="3.40.50.880">
    <property type="match status" value="1"/>
</dbReference>
<dbReference type="CDD" id="cd03135">
    <property type="entry name" value="GATase1_DJ-1"/>
    <property type="match status" value="1"/>
</dbReference>
<dbReference type="PANTHER" id="PTHR48094:SF12">
    <property type="entry name" value="PARKINSON DISEASE PROTEIN 7 HOMOLOG"/>
    <property type="match status" value="1"/>
</dbReference>
<evidence type="ECO:0000313" key="3">
    <source>
        <dbReference type="Proteomes" id="UP000824258"/>
    </source>
</evidence>
<dbReference type="InterPro" id="IPR050325">
    <property type="entry name" value="Prot/Nucl_acid_deglycase"/>
</dbReference>